<evidence type="ECO:0000313" key="2">
    <source>
        <dbReference type="EMBL" id="PZN83787.1"/>
    </source>
</evidence>
<dbReference type="EMBL" id="QJPH01000176">
    <property type="protein sequence ID" value="PZN83787.1"/>
    <property type="molecule type" value="Genomic_DNA"/>
</dbReference>
<organism evidence="2 3">
    <name type="scientific">Candidatus Methylumidiphilus alinenensis</name>
    <dbReference type="NCBI Taxonomy" id="2202197"/>
    <lineage>
        <taxon>Bacteria</taxon>
        <taxon>Pseudomonadati</taxon>
        <taxon>Pseudomonadota</taxon>
        <taxon>Gammaproteobacteria</taxon>
        <taxon>Methylococcales</taxon>
        <taxon>Candidatus Methylumidiphilus</taxon>
    </lineage>
</organism>
<dbReference type="Proteomes" id="UP000249396">
    <property type="component" value="Unassembled WGS sequence"/>
</dbReference>
<keyword evidence="1" id="KW-1133">Transmembrane helix</keyword>
<sequence length="104" mass="11244">MGSRIIYWLSTGLSGILLLLVIGNAWLFQGNVDRQAEVNNRQAAIQQAAELDGLNRTILQTLANFTVGSKGDKQIEQMLATLGIKVNAEPSAPQTQPATPAKQR</sequence>
<protein>
    <submittedName>
        <fullName evidence="2">Uncharacterized protein</fullName>
    </submittedName>
</protein>
<gene>
    <name evidence="2" type="ORF">DM484_03735</name>
</gene>
<keyword evidence="1" id="KW-0472">Membrane</keyword>
<comment type="caution">
    <text evidence="2">The sequence shown here is derived from an EMBL/GenBank/DDBJ whole genome shotgun (WGS) entry which is preliminary data.</text>
</comment>
<accession>A0A2W4TNB5</accession>
<dbReference type="AlphaFoldDB" id="A0A2W4TNB5"/>
<evidence type="ECO:0000313" key="3">
    <source>
        <dbReference type="Proteomes" id="UP000249396"/>
    </source>
</evidence>
<reference evidence="2 3" key="1">
    <citation type="journal article" date="2018" name="Aquat. Microb. Ecol.">
        <title>Gammaproteobacterial methanotrophs dominate.</title>
        <authorList>
            <person name="Rissanen A.J."/>
            <person name="Saarenheimo J."/>
            <person name="Tiirola M."/>
            <person name="Peura S."/>
            <person name="Aalto S.L."/>
            <person name="Karvinen A."/>
            <person name="Nykanen H."/>
        </authorList>
    </citation>
    <scope>NUCLEOTIDE SEQUENCE [LARGE SCALE GENOMIC DNA]</scope>
    <source>
        <strain evidence="2">AMbin10</strain>
    </source>
</reference>
<evidence type="ECO:0000256" key="1">
    <source>
        <dbReference type="SAM" id="Phobius"/>
    </source>
</evidence>
<name>A0A2W4TNB5_9GAMM</name>
<proteinExistence type="predicted"/>
<keyword evidence="1" id="KW-0812">Transmembrane</keyword>
<feature type="transmembrane region" description="Helical" evidence="1">
    <location>
        <begin position="6"/>
        <end position="27"/>
    </location>
</feature>